<accession>A0A9P1DQJ3</accession>
<dbReference type="EMBL" id="CAMXCT030006335">
    <property type="protein sequence ID" value="CAL4801748.1"/>
    <property type="molecule type" value="Genomic_DNA"/>
</dbReference>
<dbReference type="EMBL" id="CAMXCT020006335">
    <property type="protein sequence ID" value="CAL1167811.1"/>
    <property type="molecule type" value="Genomic_DNA"/>
</dbReference>
<evidence type="ECO:0000313" key="1">
    <source>
        <dbReference type="EMBL" id="CAI4014436.1"/>
    </source>
</evidence>
<organism evidence="1">
    <name type="scientific">Cladocopium goreaui</name>
    <dbReference type="NCBI Taxonomy" id="2562237"/>
    <lineage>
        <taxon>Eukaryota</taxon>
        <taxon>Sar</taxon>
        <taxon>Alveolata</taxon>
        <taxon>Dinophyceae</taxon>
        <taxon>Suessiales</taxon>
        <taxon>Symbiodiniaceae</taxon>
        <taxon>Cladocopium</taxon>
    </lineage>
</organism>
<gene>
    <name evidence="1" type="ORF">C1SCF055_LOCUS39339</name>
</gene>
<reference evidence="2 3" key="2">
    <citation type="submission" date="2024-05" db="EMBL/GenBank/DDBJ databases">
        <authorList>
            <person name="Chen Y."/>
            <person name="Shah S."/>
            <person name="Dougan E. K."/>
            <person name="Thang M."/>
            <person name="Chan C."/>
        </authorList>
    </citation>
    <scope>NUCLEOTIDE SEQUENCE [LARGE SCALE GENOMIC DNA]</scope>
</reference>
<dbReference type="Proteomes" id="UP001152797">
    <property type="component" value="Unassembled WGS sequence"/>
</dbReference>
<dbReference type="OrthoDB" id="449036at2759"/>
<evidence type="ECO:0000313" key="2">
    <source>
        <dbReference type="EMBL" id="CAL4801748.1"/>
    </source>
</evidence>
<proteinExistence type="predicted"/>
<comment type="caution">
    <text evidence="1">The sequence shown here is derived from an EMBL/GenBank/DDBJ whole genome shotgun (WGS) entry which is preliminary data.</text>
</comment>
<name>A0A9P1DQJ3_9DINO</name>
<reference evidence="1" key="1">
    <citation type="submission" date="2022-10" db="EMBL/GenBank/DDBJ databases">
        <authorList>
            <person name="Chen Y."/>
            <person name="Dougan E. K."/>
            <person name="Chan C."/>
            <person name="Rhodes N."/>
            <person name="Thang M."/>
        </authorList>
    </citation>
    <scope>NUCLEOTIDE SEQUENCE</scope>
</reference>
<dbReference type="EMBL" id="CAMXCT010006335">
    <property type="protein sequence ID" value="CAI4014436.1"/>
    <property type="molecule type" value="Genomic_DNA"/>
</dbReference>
<keyword evidence="3" id="KW-1185">Reference proteome</keyword>
<protein>
    <submittedName>
        <fullName evidence="2">VWFA domain-containing protein</fullName>
    </submittedName>
</protein>
<evidence type="ECO:0000313" key="3">
    <source>
        <dbReference type="Proteomes" id="UP001152797"/>
    </source>
</evidence>
<dbReference type="AlphaFoldDB" id="A0A9P1DQJ3"/>
<sequence>MSDASLLQHAFPDPQAAFPERRFVEPPICVWPELPLPEPLISFIEALCGQPAVWTPCSSASASSQGHFLSYQSTPPYVNSLLREVEDLRVLEKLANQQVAVQQSASSSPSLTGVQTWEEREKISREVGAYLVRALSGQHRGSSGRDKIKLGSRLYIIVRDFIGNVHVSPVRVVYRFSEVKQACSRGGDWGDSIFVGFPSQREGKVCVGIASAGFSWPESA</sequence>